<dbReference type="EMBL" id="KZ858959">
    <property type="protein sequence ID" value="RDW27717.1"/>
    <property type="molecule type" value="Genomic_DNA"/>
</dbReference>
<evidence type="ECO:0000313" key="1">
    <source>
        <dbReference type="EMBL" id="RDW27717.1"/>
    </source>
</evidence>
<name>A0A371CBM3_YARLL</name>
<protein>
    <submittedName>
        <fullName evidence="1">Uncharacterized protein</fullName>
    </submittedName>
</protein>
<dbReference type="Proteomes" id="UP000256601">
    <property type="component" value="Unassembled WGS sequence"/>
</dbReference>
<organism evidence="1 2">
    <name type="scientific">Yarrowia lipolytica</name>
    <name type="common">Candida lipolytica</name>
    <dbReference type="NCBI Taxonomy" id="4952"/>
    <lineage>
        <taxon>Eukaryota</taxon>
        <taxon>Fungi</taxon>
        <taxon>Dikarya</taxon>
        <taxon>Ascomycota</taxon>
        <taxon>Saccharomycotina</taxon>
        <taxon>Dipodascomycetes</taxon>
        <taxon>Dipodascales</taxon>
        <taxon>Dipodascales incertae sedis</taxon>
        <taxon>Yarrowia</taxon>
    </lineage>
</organism>
<gene>
    <name evidence="1" type="ORF">B0I71DRAFT_151256</name>
</gene>
<dbReference type="OrthoDB" id="10295896at2759"/>
<sequence>MVMFLILAAITIGLQWLPEVFPRLQLSSNYYLFQTIEWWLSLVTCVTLFVAIDIRLAHVFPAASLVVTGYANYHKHRLLDLGVLILNRLKKGFFYHFQHNGV</sequence>
<evidence type="ECO:0000313" key="2">
    <source>
        <dbReference type="Proteomes" id="UP000256601"/>
    </source>
</evidence>
<dbReference type="AlphaFoldDB" id="A0A371CBM3"/>
<proteinExistence type="predicted"/>
<accession>A0A371CBM3</accession>
<reference evidence="1 2" key="1">
    <citation type="submission" date="2018-07" db="EMBL/GenBank/DDBJ databases">
        <title>Draft Genome Assemblies for Five Robust Yarrowia lipolytica Strains Exhibiting High Lipid Production and Pentose Sugar Utilization and Sugar Alcohol Secretion from Undetoxified Lignocellulosic Biomass Hydrolysates.</title>
        <authorList>
            <consortium name="DOE Joint Genome Institute"/>
            <person name="Walker C."/>
            <person name="Ryu S."/>
            <person name="Na H."/>
            <person name="Zane M."/>
            <person name="LaButti K."/>
            <person name="Lipzen A."/>
            <person name="Haridas S."/>
            <person name="Barry K."/>
            <person name="Grigoriev I.V."/>
            <person name="Quarterman J."/>
            <person name="Slininger P."/>
            <person name="Dien B."/>
            <person name="Trinh C.T."/>
        </authorList>
    </citation>
    <scope>NUCLEOTIDE SEQUENCE [LARGE SCALE GENOMIC DNA]</scope>
    <source>
        <strain evidence="1 2">YB392</strain>
    </source>
</reference>